<dbReference type="InterPro" id="IPR052462">
    <property type="entry name" value="SLIRP/GR-RBP-like"/>
</dbReference>
<dbReference type="InterPro" id="IPR000504">
    <property type="entry name" value="RRM_dom"/>
</dbReference>
<name>A0A9P6PNX5_9FUNG</name>
<evidence type="ECO:0000256" key="2">
    <source>
        <dbReference type="PROSITE-ProRule" id="PRU00176"/>
    </source>
</evidence>
<dbReference type="SMART" id="SM00360">
    <property type="entry name" value="RRM"/>
    <property type="match status" value="1"/>
</dbReference>
<evidence type="ECO:0000256" key="1">
    <source>
        <dbReference type="ARBA" id="ARBA00022884"/>
    </source>
</evidence>
<dbReference type="InterPro" id="IPR012677">
    <property type="entry name" value="Nucleotide-bd_a/b_plait_sf"/>
</dbReference>
<sequence>MASTFHRDFGKLFVGNVAWGTTDNELKEFFGQYGELQDAYFPKDDQGRTKGFGFIELEEIDADKIIQEANGRDFNGRELRVDVANAREDRPRREFRPRREGGSDRAYRPRRDNDFNRGGDRDRSFDRPRRDSNDE</sequence>
<dbReference type="Pfam" id="PF00076">
    <property type="entry name" value="RRM_1"/>
    <property type="match status" value="1"/>
</dbReference>
<dbReference type="SUPFAM" id="SSF54928">
    <property type="entry name" value="RNA-binding domain, RBD"/>
    <property type="match status" value="1"/>
</dbReference>
<reference evidence="5" key="1">
    <citation type="journal article" date="2020" name="Fungal Divers.">
        <title>Resolving the Mortierellaceae phylogeny through synthesis of multi-gene phylogenetics and phylogenomics.</title>
        <authorList>
            <person name="Vandepol N."/>
            <person name="Liber J."/>
            <person name="Desiro A."/>
            <person name="Na H."/>
            <person name="Kennedy M."/>
            <person name="Barry K."/>
            <person name="Grigoriev I.V."/>
            <person name="Miller A.N."/>
            <person name="O'Donnell K."/>
            <person name="Stajich J.E."/>
            <person name="Bonito G."/>
        </authorList>
    </citation>
    <scope>NUCLEOTIDE SEQUENCE</scope>
    <source>
        <strain evidence="5">KOD948</strain>
    </source>
</reference>
<evidence type="ECO:0000256" key="3">
    <source>
        <dbReference type="SAM" id="MobiDB-lite"/>
    </source>
</evidence>
<proteinExistence type="predicted"/>
<dbReference type="GO" id="GO:0003723">
    <property type="term" value="F:RNA binding"/>
    <property type="evidence" value="ECO:0007669"/>
    <property type="project" value="UniProtKB-UniRule"/>
</dbReference>
<evidence type="ECO:0000313" key="5">
    <source>
        <dbReference type="EMBL" id="KAG0249753.1"/>
    </source>
</evidence>
<keyword evidence="1 2" id="KW-0694">RNA-binding</keyword>
<dbReference type="AlphaFoldDB" id="A0A9P6PNX5"/>
<dbReference type="CDD" id="cd00590">
    <property type="entry name" value="RRM_SF"/>
    <property type="match status" value="1"/>
</dbReference>
<accession>A0A9P6PNX5</accession>
<dbReference type="InterPro" id="IPR035979">
    <property type="entry name" value="RBD_domain_sf"/>
</dbReference>
<dbReference type="OrthoDB" id="439808at2759"/>
<evidence type="ECO:0000313" key="6">
    <source>
        <dbReference type="Proteomes" id="UP000726737"/>
    </source>
</evidence>
<dbReference type="EMBL" id="JAAAJA010000772">
    <property type="protein sequence ID" value="KAG0249753.1"/>
    <property type="molecule type" value="Genomic_DNA"/>
</dbReference>
<dbReference type="PROSITE" id="PS50102">
    <property type="entry name" value="RRM"/>
    <property type="match status" value="1"/>
</dbReference>
<dbReference type="Gene3D" id="3.30.70.330">
    <property type="match status" value="1"/>
</dbReference>
<keyword evidence="6" id="KW-1185">Reference proteome</keyword>
<evidence type="ECO:0000259" key="4">
    <source>
        <dbReference type="PROSITE" id="PS50102"/>
    </source>
</evidence>
<organism evidence="5 6">
    <name type="scientific">Mortierella polycephala</name>
    <dbReference type="NCBI Taxonomy" id="41804"/>
    <lineage>
        <taxon>Eukaryota</taxon>
        <taxon>Fungi</taxon>
        <taxon>Fungi incertae sedis</taxon>
        <taxon>Mucoromycota</taxon>
        <taxon>Mortierellomycotina</taxon>
        <taxon>Mortierellomycetes</taxon>
        <taxon>Mortierellales</taxon>
        <taxon>Mortierellaceae</taxon>
        <taxon>Mortierella</taxon>
    </lineage>
</organism>
<gene>
    <name evidence="5" type="ORF">BG011_008981</name>
</gene>
<dbReference type="Proteomes" id="UP000726737">
    <property type="component" value="Unassembled WGS sequence"/>
</dbReference>
<dbReference type="PANTHER" id="PTHR48027">
    <property type="entry name" value="HETEROGENEOUS NUCLEAR RIBONUCLEOPROTEIN 87F-RELATED"/>
    <property type="match status" value="1"/>
</dbReference>
<comment type="caution">
    <text evidence="5">The sequence shown here is derived from an EMBL/GenBank/DDBJ whole genome shotgun (WGS) entry which is preliminary data.</text>
</comment>
<protein>
    <recommendedName>
        <fullName evidence="4">RRM domain-containing protein</fullName>
    </recommendedName>
</protein>
<feature type="domain" description="RRM" evidence="4">
    <location>
        <begin position="10"/>
        <end position="86"/>
    </location>
</feature>
<feature type="region of interest" description="Disordered" evidence="3">
    <location>
        <begin position="86"/>
        <end position="135"/>
    </location>
</feature>